<dbReference type="PROSITE" id="PS00373">
    <property type="entry name" value="GART"/>
    <property type="match status" value="1"/>
</dbReference>
<proteinExistence type="inferred from homology"/>
<dbReference type="InterPro" id="IPR005793">
    <property type="entry name" value="Formyl_trans_C"/>
</dbReference>
<dbReference type="CDD" id="cd08646">
    <property type="entry name" value="FMT_core_Met-tRNA-FMT_N"/>
    <property type="match status" value="1"/>
</dbReference>
<keyword evidence="4 5" id="KW-0648">Protein biosynthesis</keyword>
<dbReference type="PANTHER" id="PTHR11138:SF5">
    <property type="entry name" value="METHIONYL-TRNA FORMYLTRANSFERASE, MITOCHONDRIAL"/>
    <property type="match status" value="1"/>
</dbReference>
<reference evidence="8" key="1">
    <citation type="submission" date="2020-10" db="EMBL/GenBank/DDBJ databases">
        <authorList>
            <person name="Gilroy R."/>
        </authorList>
    </citation>
    <scope>NUCLEOTIDE SEQUENCE</scope>
    <source>
        <strain evidence="8">CHK147-3167</strain>
    </source>
</reference>
<feature type="binding site" evidence="5">
    <location>
        <begin position="117"/>
        <end position="120"/>
    </location>
    <ligand>
        <name>(6S)-5,6,7,8-tetrahydrofolate</name>
        <dbReference type="ChEBI" id="CHEBI:57453"/>
    </ligand>
</feature>
<organism evidence="8 9">
    <name type="scientific">Candidatus Coprosoma intestinipullorum</name>
    <dbReference type="NCBI Taxonomy" id="2840752"/>
    <lineage>
        <taxon>Bacteria</taxon>
        <taxon>Bacillati</taxon>
        <taxon>Bacillota</taxon>
        <taxon>Bacillota incertae sedis</taxon>
        <taxon>Candidatus Coprosoma</taxon>
    </lineage>
</organism>
<dbReference type="Pfam" id="PF00551">
    <property type="entry name" value="Formyl_trans_N"/>
    <property type="match status" value="1"/>
</dbReference>
<evidence type="ECO:0000256" key="2">
    <source>
        <dbReference type="ARBA" id="ARBA00012261"/>
    </source>
</evidence>
<dbReference type="AlphaFoldDB" id="A0A9D0ZQW7"/>
<dbReference type="HAMAP" id="MF_00182">
    <property type="entry name" value="Formyl_trans"/>
    <property type="match status" value="1"/>
</dbReference>
<evidence type="ECO:0000256" key="3">
    <source>
        <dbReference type="ARBA" id="ARBA00022679"/>
    </source>
</evidence>
<accession>A0A9D0ZQW7</accession>
<evidence type="ECO:0000313" key="9">
    <source>
        <dbReference type="Proteomes" id="UP000886786"/>
    </source>
</evidence>
<dbReference type="InterPro" id="IPR002376">
    <property type="entry name" value="Formyl_transf_N"/>
</dbReference>
<evidence type="ECO:0000259" key="6">
    <source>
        <dbReference type="Pfam" id="PF00551"/>
    </source>
</evidence>
<dbReference type="CDD" id="cd08704">
    <property type="entry name" value="Met_tRNA_FMT_C"/>
    <property type="match status" value="1"/>
</dbReference>
<feature type="domain" description="Formyl transferase N-terminal" evidence="6">
    <location>
        <begin position="34"/>
        <end position="187"/>
    </location>
</feature>
<comment type="similarity">
    <text evidence="1 5">Belongs to the Fmt family.</text>
</comment>
<protein>
    <recommendedName>
        <fullName evidence="2 5">Methionyl-tRNA formyltransferase</fullName>
        <ecNumber evidence="2 5">2.1.2.9</ecNumber>
    </recommendedName>
</protein>
<evidence type="ECO:0000256" key="1">
    <source>
        <dbReference type="ARBA" id="ARBA00010699"/>
    </source>
</evidence>
<evidence type="ECO:0000259" key="7">
    <source>
        <dbReference type="Pfam" id="PF02911"/>
    </source>
</evidence>
<dbReference type="Proteomes" id="UP000886786">
    <property type="component" value="Unassembled WGS sequence"/>
</dbReference>
<evidence type="ECO:0000256" key="5">
    <source>
        <dbReference type="HAMAP-Rule" id="MF_00182"/>
    </source>
</evidence>
<name>A0A9D0ZQW7_9FIRM</name>
<gene>
    <name evidence="5" type="primary">fmt</name>
    <name evidence="8" type="ORF">IAB27_02775</name>
</gene>
<keyword evidence="3 5" id="KW-0808">Transferase</keyword>
<dbReference type="InterPro" id="IPR044135">
    <property type="entry name" value="Met-tRNA-FMT_C"/>
</dbReference>
<dbReference type="InterPro" id="IPR005794">
    <property type="entry name" value="Fmt"/>
</dbReference>
<dbReference type="SUPFAM" id="SSF50486">
    <property type="entry name" value="FMT C-terminal domain-like"/>
    <property type="match status" value="1"/>
</dbReference>
<comment type="function">
    <text evidence="5">Attaches a formyl group to the free amino group of methionyl-tRNA(fMet). The formyl group appears to play a dual role in the initiator identity of N-formylmethionyl-tRNA by promoting its recognition by IF2 and preventing the misappropriation of this tRNA by the elongation apparatus.</text>
</comment>
<dbReference type="SUPFAM" id="SSF53328">
    <property type="entry name" value="Formyltransferase"/>
    <property type="match status" value="1"/>
</dbReference>
<comment type="caution">
    <text evidence="8">The sequence shown here is derived from an EMBL/GenBank/DDBJ whole genome shotgun (WGS) entry which is preliminary data.</text>
</comment>
<dbReference type="InterPro" id="IPR011034">
    <property type="entry name" value="Formyl_transferase-like_C_sf"/>
</dbReference>
<feature type="domain" description="Formyl transferase C-terminal" evidence="7">
    <location>
        <begin position="211"/>
        <end position="309"/>
    </location>
</feature>
<dbReference type="InterPro" id="IPR001555">
    <property type="entry name" value="GART_AS"/>
</dbReference>
<dbReference type="Gene3D" id="3.40.50.12230">
    <property type="match status" value="1"/>
</dbReference>
<dbReference type="EC" id="2.1.2.9" evidence="2 5"/>
<evidence type="ECO:0000313" key="8">
    <source>
        <dbReference type="EMBL" id="HIQ90538.1"/>
    </source>
</evidence>
<dbReference type="Pfam" id="PF02911">
    <property type="entry name" value="Formyl_trans_C"/>
    <property type="match status" value="1"/>
</dbReference>
<dbReference type="EMBL" id="DVFV01000052">
    <property type="protein sequence ID" value="HIQ90538.1"/>
    <property type="molecule type" value="Genomic_DNA"/>
</dbReference>
<evidence type="ECO:0000256" key="4">
    <source>
        <dbReference type="ARBA" id="ARBA00022917"/>
    </source>
</evidence>
<dbReference type="GO" id="GO:0004479">
    <property type="term" value="F:methionyl-tRNA formyltransferase activity"/>
    <property type="evidence" value="ECO:0007669"/>
    <property type="project" value="UniProtKB-UniRule"/>
</dbReference>
<dbReference type="GO" id="GO:0005829">
    <property type="term" value="C:cytosol"/>
    <property type="evidence" value="ECO:0007669"/>
    <property type="project" value="TreeGrafter"/>
</dbReference>
<dbReference type="InterPro" id="IPR036477">
    <property type="entry name" value="Formyl_transf_N_sf"/>
</dbReference>
<reference evidence="8" key="2">
    <citation type="journal article" date="2021" name="PeerJ">
        <title>Extensive microbial diversity within the chicken gut microbiome revealed by metagenomics and culture.</title>
        <authorList>
            <person name="Gilroy R."/>
            <person name="Ravi A."/>
            <person name="Getino M."/>
            <person name="Pursley I."/>
            <person name="Horton D.L."/>
            <person name="Alikhan N.F."/>
            <person name="Baker D."/>
            <person name="Gharbi K."/>
            <person name="Hall N."/>
            <person name="Watson M."/>
            <person name="Adriaenssens E.M."/>
            <person name="Foster-Nyarko E."/>
            <person name="Jarju S."/>
            <person name="Secka A."/>
            <person name="Antonio M."/>
            <person name="Oren A."/>
            <person name="Chaudhuri R.R."/>
            <person name="La Ragione R."/>
            <person name="Hildebrand F."/>
            <person name="Pallen M.J."/>
        </authorList>
    </citation>
    <scope>NUCLEOTIDE SEQUENCE</scope>
    <source>
        <strain evidence="8">CHK147-3167</strain>
    </source>
</reference>
<dbReference type="NCBIfam" id="TIGR00460">
    <property type="entry name" value="fmt"/>
    <property type="match status" value="1"/>
</dbReference>
<dbReference type="InterPro" id="IPR041711">
    <property type="entry name" value="Met-tRNA-FMT_N"/>
</dbReference>
<dbReference type="PANTHER" id="PTHR11138">
    <property type="entry name" value="METHIONYL-TRNA FORMYLTRANSFERASE"/>
    <property type="match status" value="1"/>
</dbReference>
<comment type="catalytic activity">
    <reaction evidence="5">
        <text>L-methionyl-tRNA(fMet) + (6R)-10-formyltetrahydrofolate = N-formyl-L-methionyl-tRNA(fMet) + (6S)-5,6,7,8-tetrahydrofolate + H(+)</text>
        <dbReference type="Rhea" id="RHEA:24380"/>
        <dbReference type="Rhea" id="RHEA-COMP:9952"/>
        <dbReference type="Rhea" id="RHEA-COMP:9953"/>
        <dbReference type="ChEBI" id="CHEBI:15378"/>
        <dbReference type="ChEBI" id="CHEBI:57453"/>
        <dbReference type="ChEBI" id="CHEBI:78530"/>
        <dbReference type="ChEBI" id="CHEBI:78844"/>
        <dbReference type="ChEBI" id="CHEBI:195366"/>
        <dbReference type="EC" id="2.1.2.9"/>
    </reaction>
</comment>
<sequence length="319" mass="35949">MNFEDIKLEKDPTIIFMGTPDFSVPILKGIMEHYKVRAIVTQPDRKVGRDGKVIFSPVKQVAFDNDILCLQPEKIRDILQDINVLEPDLIITCAYGQILPLEMLQIPRLGCINVHASLLPKLRGGAPIHHAIMDGFSKTGVTIMYMDKGMDTGDIISQREIPISNDDTAETLHDKLSVLGRDLLLETLPSILNGTNSRTSQDEAEATYGFNITREDEHIDFSKTKRQIVNKVRGLNSWPGAYCILDDKILKVWKCREGERIYDLGTDGEITRIYDDGFGVKTSNGEVVFTEVQLEGKRKMAAKDFINGYHEKLEGKILR</sequence>